<protein>
    <submittedName>
        <fullName evidence="2">Metalloprotease</fullName>
    </submittedName>
</protein>
<reference evidence="2 3" key="1">
    <citation type="submission" date="2017-08" db="EMBL/GenBank/DDBJ databases">
        <title>Resequencing and Reannotation of the genome of Pyrococcus furiosus type strain DSM3638.</title>
        <authorList>
            <person name="Reichelt R.M."/>
            <person name="Bunk B."/>
        </authorList>
    </citation>
    <scope>NUCLEOTIDE SEQUENCE [LARGE SCALE GENOMIC DNA]</scope>
    <source>
        <strain evidence="2 3">DSM 3638</strain>
    </source>
</reference>
<name>A0A5C0XTT8_PYRFU</name>
<evidence type="ECO:0000313" key="3">
    <source>
        <dbReference type="Proteomes" id="UP000324354"/>
    </source>
</evidence>
<keyword evidence="1" id="KW-0472">Membrane</keyword>
<accession>A0A5C0XTT8</accession>
<feature type="transmembrane region" description="Helical" evidence="1">
    <location>
        <begin position="66"/>
        <end position="96"/>
    </location>
</feature>
<proteinExistence type="predicted"/>
<feature type="transmembrane region" description="Helical" evidence="1">
    <location>
        <begin position="167"/>
        <end position="185"/>
    </location>
</feature>
<dbReference type="PANTHER" id="PTHR35864">
    <property type="entry name" value="ZINC METALLOPROTEASE MJ0611-RELATED"/>
    <property type="match status" value="1"/>
</dbReference>
<dbReference type="RefSeq" id="WP_011011574.1">
    <property type="nucleotide sequence ID" value="NC_003413.1"/>
</dbReference>
<keyword evidence="2" id="KW-0378">Hydrolase</keyword>
<dbReference type="InterPro" id="IPR052348">
    <property type="entry name" value="Metallopeptidase_M50B"/>
</dbReference>
<dbReference type="EMBL" id="CP023154">
    <property type="protein sequence ID" value="QEK78170.1"/>
    <property type="molecule type" value="Genomic_DNA"/>
</dbReference>
<dbReference type="GO" id="GO:0008237">
    <property type="term" value="F:metallopeptidase activity"/>
    <property type="evidence" value="ECO:0007669"/>
    <property type="project" value="UniProtKB-KW"/>
</dbReference>
<dbReference type="PANTHER" id="PTHR35864:SF1">
    <property type="entry name" value="ZINC METALLOPROTEASE YWHC-RELATED"/>
    <property type="match status" value="1"/>
</dbReference>
<keyword evidence="2" id="KW-0482">Metalloprotease</keyword>
<dbReference type="GeneID" id="41712257"/>
<gene>
    <name evidence="2" type="ORF">PFDSM3638_02270</name>
</gene>
<dbReference type="AlphaFoldDB" id="A0A5C0XTT8"/>
<sequence length="188" mass="21266">MKRQEIEDLLISFIVLLLLFSDFNIRIMPFVVPALLTAFIFHELAHRQVARYYGYYALYKRWDTGIIIALLLGLFSKLLTGSTWVFAALGAVHIYAPYQFWRDKKSEGIIALSGPLSNIIVAIVSVILSNFTGGVLKLIFTYTAGVNSWLAFFNLLPFPSLDGFKVLLWNPGYWGISIGVAFMLYNLV</sequence>
<dbReference type="OrthoDB" id="86131at2157"/>
<dbReference type="Proteomes" id="UP000324354">
    <property type="component" value="Chromosome"/>
</dbReference>
<keyword evidence="1" id="KW-1133">Transmembrane helix</keyword>
<evidence type="ECO:0000256" key="1">
    <source>
        <dbReference type="SAM" id="Phobius"/>
    </source>
</evidence>
<feature type="transmembrane region" description="Helical" evidence="1">
    <location>
        <begin position="134"/>
        <end position="155"/>
    </location>
</feature>
<organism evidence="2 3">
    <name type="scientific">Pyrococcus furiosus (strain ATCC 43587 / DSM 3638 / JCM 8422 / Vc1)</name>
    <dbReference type="NCBI Taxonomy" id="186497"/>
    <lineage>
        <taxon>Archaea</taxon>
        <taxon>Methanobacteriati</taxon>
        <taxon>Methanobacteriota</taxon>
        <taxon>Thermococci</taxon>
        <taxon>Thermococcales</taxon>
        <taxon>Thermococcaceae</taxon>
        <taxon>Pyrococcus</taxon>
    </lineage>
</organism>
<keyword evidence="2" id="KW-0645">Protease</keyword>
<feature type="transmembrane region" description="Helical" evidence="1">
    <location>
        <begin position="108"/>
        <end position="128"/>
    </location>
</feature>
<dbReference type="GO" id="GO:0006508">
    <property type="term" value="P:proteolysis"/>
    <property type="evidence" value="ECO:0007669"/>
    <property type="project" value="UniProtKB-KW"/>
</dbReference>
<keyword evidence="1" id="KW-0812">Transmembrane</keyword>
<dbReference type="GeneID" id="13302267"/>
<evidence type="ECO:0000313" key="2">
    <source>
        <dbReference type="EMBL" id="QEK78170.1"/>
    </source>
</evidence>